<evidence type="ECO:0000313" key="1">
    <source>
        <dbReference type="EMBL" id="MCT7376586.1"/>
    </source>
</evidence>
<keyword evidence="2" id="KW-1185">Reference proteome</keyword>
<organism evidence="1 2">
    <name type="scientific">Chelativorans salis</name>
    <dbReference type="NCBI Taxonomy" id="2978478"/>
    <lineage>
        <taxon>Bacteria</taxon>
        <taxon>Pseudomonadati</taxon>
        <taxon>Pseudomonadota</taxon>
        <taxon>Alphaproteobacteria</taxon>
        <taxon>Hyphomicrobiales</taxon>
        <taxon>Phyllobacteriaceae</taxon>
        <taxon>Chelativorans</taxon>
    </lineage>
</organism>
<dbReference type="Proteomes" id="UP001320831">
    <property type="component" value="Unassembled WGS sequence"/>
</dbReference>
<dbReference type="EMBL" id="JAOCZP010000004">
    <property type="protein sequence ID" value="MCT7376586.1"/>
    <property type="molecule type" value="Genomic_DNA"/>
</dbReference>
<gene>
    <name evidence="1" type="ORF">N5A92_16245</name>
</gene>
<protein>
    <submittedName>
        <fullName evidence="1">Uncharacterized protein</fullName>
    </submittedName>
</protein>
<comment type="caution">
    <text evidence="1">The sequence shown here is derived from an EMBL/GenBank/DDBJ whole genome shotgun (WGS) entry which is preliminary data.</text>
</comment>
<reference evidence="1 2" key="1">
    <citation type="submission" date="2022-09" db="EMBL/GenBank/DDBJ databases">
        <title>Chelativorans salina sp. nov., a novel slightly halophilic bacterium isolated from a saline lake sediment enrichment.</title>
        <authorList>
            <person name="Gao L."/>
            <person name="Fang B.-Z."/>
            <person name="Li W.-J."/>
        </authorList>
    </citation>
    <scope>NUCLEOTIDE SEQUENCE [LARGE SCALE GENOMIC DNA]</scope>
    <source>
        <strain evidence="1 2">EGI FJ00035</strain>
    </source>
</reference>
<dbReference type="RefSeq" id="WP_260904631.1">
    <property type="nucleotide sequence ID" value="NZ_JAOCZP010000004.1"/>
</dbReference>
<proteinExistence type="predicted"/>
<evidence type="ECO:0000313" key="2">
    <source>
        <dbReference type="Proteomes" id="UP001320831"/>
    </source>
</evidence>
<accession>A0ABT2LPV2</accession>
<sequence>MVKRGSSIGFFGIFGRSEDMRRLDEALRRAGLHPAQVPEGVKLAAVGLMAGEEMQEPPPTAYPSVGELMAFCALGADLFAHENGEARLAAATRRVEAALEAGEGRDAEIILLMLHAKLIHPALGDHYDIRAESED</sequence>
<name>A0ABT2LPV2_9HYPH</name>